<gene>
    <name evidence="13" type="primary">ndk</name>
    <name evidence="18" type="ORF">BROFUL_00501</name>
</gene>
<reference evidence="18 19" key="1">
    <citation type="journal article" date="2013" name="BMC Microbiol.">
        <title>Identification of the type II cytochrome c maturation pathway in anammox bacteria by comparative genomics.</title>
        <authorList>
            <person name="Ferousi C."/>
            <person name="Speth D.R."/>
            <person name="Reimann J."/>
            <person name="Op den Camp H.J."/>
            <person name="Allen J.W."/>
            <person name="Keltjens J.T."/>
            <person name="Jetten M.S."/>
        </authorList>
    </citation>
    <scope>NUCLEOTIDE SEQUENCE [LARGE SCALE GENOMIC DNA]</scope>
    <source>
        <strain evidence="18">RU1</strain>
    </source>
</reference>
<evidence type="ECO:0000313" key="19">
    <source>
        <dbReference type="Proteomes" id="UP000034954"/>
    </source>
</evidence>
<keyword evidence="10 13" id="KW-0067">ATP-binding</keyword>
<dbReference type="EMBL" id="LAQJ01000069">
    <property type="protein sequence ID" value="KKO20774.1"/>
    <property type="molecule type" value="Genomic_DNA"/>
</dbReference>
<dbReference type="EC" id="2.7.4.6" evidence="3 13"/>
<comment type="catalytic activity">
    <reaction evidence="13">
        <text>a ribonucleoside 5'-diphosphate + ATP = a ribonucleoside 5'-triphosphate + ADP</text>
        <dbReference type="Rhea" id="RHEA:18113"/>
        <dbReference type="ChEBI" id="CHEBI:30616"/>
        <dbReference type="ChEBI" id="CHEBI:57930"/>
        <dbReference type="ChEBI" id="CHEBI:61557"/>
        <dbReference type="ChEBI" id="CHEBI:456216"/>
        <dbReference type="EC" id="2.7.4.6"/>
    </reaction>
</comment>
<dbReference type="PROSITE" id="PS00469">
    <property type="entry name" value="NDPK"/>
    <property type="match status" value="1"/>
</dbReference>
<dbReference type="GO" id="GO:0046872">
    <property type="term" value="F:metal ion binding"/>
    <property type="evidence" value="ECO:0007669"/>
    <property type="project" value="UniProtKB-KW"/>
</dbReference>
<evidence type="ECO:0000256" key="9">
    <source>
        <dbReference type="ARBA" id="ARBA00022777"/>
    </source>
</evidence>
<evidence type="ECO:0000259" key="17">
    <source>
        <dbReference type="SMART" id="SM00562"/>
    </source>
</evidence>
<protein>
    <recommendedName>
        <fullName evidence="4 13">Nucleoside diphosphate kinase</fullName>
        <shortName evidence="13">NDK</shortName>
        <shortName evidence="13">NDP kinase</shortName>
        <ecNumber evidence="3 13">2.7.4.6</ecNumber>
    </recommendedName>
    <alternativeName>
        <fullName evidence="13">Nucleoside-2-P kinase</fullName>
    </alternativeName>
</protein>
<dbReference type="FunFam" id="3.30.70.141:FF:000003">
    <property type="entry name" value="Nucleoside diphosphate kinase"/>
    <property type="match status" value="1"/>
</dbReference>
<dbReference type="GO" id="GO:0004550">
    <property type="term" value="F:nucleoside diphosphate kinase activity"/>
    <property type="evidence" value="ECO:0007669"/>
    <property type="project" value="UniProtKB-UniRule"/>
</dbReference>
<dbReference type="Pfam" id="PF00334">
    <property type="entry name" value="NDK"/>
    <property type="match status" value="1"/>
</dbReference>
<evidence type="ECO:0000256" key="5">
    <source>
        <dbReference type="ARBA" id="ARBA00022553"/>
    </source>
</evidence>
<sequence>MEKTLIILKPDALQRRLMGKIICRFEEKGFQIIGLKMLRITETMARKHYAEHEGKDFFEPLVRYTTSAPVIVMALQGKNIVEIARKMMGATFGFRAEPGTIRGDYAVSNRFNLIHGSDSPAAAEREIGTFFHTGELFEYKPADFSWIYDLSTGDII</sequence>
<evidence type="ECO:0000256" key="8">
    <source>
        <dbReference type="ARBA" id="ARBA00022741"/>
    </source>
</evidence>
<comment type="catalytic activity">
    <reaction evidence="13 16">
        <text>a 2'-deoxyribonucleoside 5'-diphosphate + ATP = a 2'-deoxyribonucleoside 5'-triphosphate + ADP</text>
        <dbReference type="Rhea" id="RHEA:44640"/>
        <dbReference type="ChEBI" id="CHEBI:30616"/>
        <dbReference type="ChEBI" id="CHEBI:61560"/>
        <dbReference type="ChEBI" id="CHEBI:73316"/>
        <dbReference type="ChEBI" id="CHEBI:456216"/>
        <dbReference type="EC" id="2.7.4.6"/>
    </reaction>
</comment>
<dbReference type="PRINTS" id="PR01243">
    <property type="entry name" value="NUCDPKINASE"/>
</dbReference>
<dbReference type="CDD" id="cd04413">
    <property type="entry name" value="NDPk_I"/>
    <property type="match status" value="1"/>
</dbReference>
<keyword evidence="19" id="KW-1185">Reference proteome</keyword>
<evidence type="ECO:0000256" key="11">
    <source>
        <dbReference type="ARBA" id="ARBA00022842"/>
    </source>
</evidence>
<evidence type="ECO:0000256" key="12">
    <source>
        <dbReference type="ARBA" id="ARBA00023080"/>
    </source>
</evidence>
<evidence type="ECO:0000256" key="1">
    <source>
        <dbReference type="ARBA" id="ARBA00001946"/>
    </source>
</evidence>
<evidence type="ECO:0000256" key="4">
    <source>
        <dbReference type="ARBA" id="ARBA00017632"/>
    </source>
</evidence>
<dbReference type="PANTHER" id="PTHR11349">
    <property type="entry name" value="NUCLEOSIDE DIPHOSPHATE KINASE"/>
    <property type="match status" value="1"/>
</dbReference>
<evidence type="ECO:0000256" key="13">
    <source>
        <dbReference type="HAMAP-Rule" id="MF_00451"/>
    </source>
</evidence>
<dbReference type="GO" id="GO:0006228">
    <property type="term" value="P:UTP biosynthetic process"/>
    <property type="evidence" value="ECO:0007669"/>
    <property type="project" value="UniProtKB-UniRule"/>
</dbReference>
<feature type="binding site" evidence="13 14">
    <location>
        <position position="9"/>
    </location>
    <ligand>
        <name>ATP</name>
        <dbReference type="ChEBI" id="CHEBI:30616"/>
    </ligand>
</feature>
<dbReference type="InterPro" id="IPR036850">
    <property type="entry name" value="NDK-like_dom_sf"/>
</dbReference>
<evidence type="ECO:0000313" key="18">
    <source>
        <dbReference type="EMBL" id="KKO20774.1"/>
    </source>
</evidence>
<dbReference type="NCBIfam" id="NF001908">
    <property type="entry name" value="PRK00668.1"/>
    <property type="match status" value="1"/>
</dbReference>
<dbReference type="InterPro" id="IPR023005">
    <property type="entry name" value="Nucleoside_diP_kinase_AS"/>
</dbReference>
<dbReference type="SMART" id="SM00562">
    <property type="entry name" value="NDK"/>
    <property type="match status" value="1"/>
</dbReference>
<dbReference type="PATRIC" id="fig|380242.3.peg.629"/>
<dbReference type="GO" id="GO:0006183">
    <property type="term" value="P:GTP biosynthetic process"/>
    <property type="evidence" value="ECO:0007669"/>
    <property type="project" value="UniProtKB-UniRule"/>
</dbReference>
<feature type="binding site" evidence="13 14">
    <location>
        <position position="102"/>
    </location>
    <ligand>
        <name>ATP</name>
        <dbReference type="ChEBI" id="CHEBI:30616"/>
    </ligand>
</feature>
<keyword evidence="7 13" id="KW-0479">Metal-binding</keyword>
<dbReference type="Proteomes" id="UP000034954">
    <property type="component" value="Unassembled WGS sequence"/>
</dbReference>
<keyword evidence="6 13" id="KW-0808">Transferase</keyword>
<evidence type="ECO:0000256" key="14">
    <source>
        <dbReference type="PROSITE-ProRule" id="PRU00706"/>
    </source>
</evidence>
<dbReference type="PROSITE" id="PS51374">
    <property type="entry name" value="NDPK_LIKE"/>
    <property type="match status" value="1"/>
</dbReference>
<dbReference type="GO" id="GO:0005524">
    <property type="term" value="F:ATP binding"/>
    <property type="evidence" value="ECO:0007669"/>
    <property type="project" value="UniProtKB-UniRule"/>
</dbReference>
<comment type="function">
    <text evidence="13">Major role in the synthesis of nucleoside triphosphates other than ATP. The ATP gamma phosphate is transferred to the NDP beta phosphate via a ping-pong mechanism, using a phosphorylated active-site intermediate.</text>
</comment>
<evidence type="ECO:0000256" key="15">
    <source>
        <dbReference type="RuleBase" id="RU004011"/>
    </source>
</evidence>
<name>A0A0M2V240_9BACT</name>
<evidence type="ECO:0000256" key="10">
    <source>
        <dbReference type="ARBA" id="ARBA00022840"/>
    </source>
</evidence>
<keyword evidence="9 13" id="KW-0418">Kinase</keyword>
<dbReference type="InterPro" id="IPR001564">
    <property type="entry name" value="Nucleoside_diP_kinase"/>
</dbReference>
<feature type="binding site" evidence="13 14">
    <location>
        <position position="91"/>
    </location>
    <ligand>
        <name>ATP</name>
        <dbReference type="ChEBI" id="CHEBI:30616"/>
    </ligand>
</feature>
<comment type="subunit">
    <text evidence="13">Homotetramer.</text>
</comment>
<comment type="caution">
    <text evidence="18">The sequence shown here is derived from an EMBL/GenBank/DDBJ whole genome shotgun (WGS) entry which is preliminary data.</text>
</comment>
<keyword evidence="11 13" id="KW-0460">Magnesium</keyword>
<evidence type="ECO:0000256" key="2">
    <source>
        <dbReference type="ARBA" id="ARBA00008142"/>
    </source>
</evidence>
<evidence type="ECO:0000256" key="3">
    <source>
        <dbReference type="ARBA" id="ARBA00012966"/>
    </source>
</evidence>
<organism evidence="18 19">
    <name type="scientific">Candidatus Brocadia fulgida</name>
    <dbReference type="NCBI Taxonomy" id="380242"/>
    <lineage>
        <taxon>Bacteria</taxon>
        <taxon>Pseudomonadati</taxon>
        <taxon>Planctomycetota</taxon>
        <taxon>Candidatus Brocadiia</taxon>
        <taxon>Candidatus Brocadiales</taxon>
        <taxon>Candidatus Brocadiaceae</taxon>
        <taxon>Candidatus Brocadia</taxon>
    </lineage>
</organism>
<feature type="binding site" evidence="13 14">
    <location>
        <position position="57"/>
    </location>
    <ligand>
        <name>ATP</name>
        <dbReference type="ChEBI" id="CHEBI:30616"/>
    </ligand>
</feature>
<feature type="binding site" evidence="13 14">
    <location>
        <position position="112"/>
    </location>
    <ligand>
        <name>ATP</name>
        <dbReference type="ChEBI" id="CHEBI:30616"/>
    </ligand>
</feature>
<keyword evidence="8 13" id="KW-0547">Nucleotide-binding</keyword>
<evidence type="ECO:0000256" key="7">
    <source>
        <dbReference type="ARBA" id="ARBA00022723"/>
    </source>
</evidence>
<keyword evidence="13" id="KW-0963">Cytoplasm</keyword>
<evidence type="ECO:0000256" key="16">
    <source>
        <dbReference type="RuleBase" id="RU004013"/>
    </source>
</evidence>
<feature type="binding site" evidence="13 14">
    <location>
        <position position="85"/>
    </location>
    <ligand>
        <name>ATP</name>
        <dbReference type="ChEBI" id="CHEBI:30616"/>
    </ligand>
</feature>
<dbReference type="HAMAP" id="MF_00451">
    <property type="entry name" value="NDP_kinase"/>
    <property type="match status" value="1"/>
</dbReference>
<accession>A0A0M2V240</accession>
<comment type="cofactor">
    <cofactor evidence="1 13">
        <name>Mg(2+)</name>
        <dbReference type="ChEBI" id="CHEBI:18420"/>
    </cofactor>
</comment>
<dbReference type="AlphaFoldDB" id="A0A0M2V240"/>
<dbReference type="Gene3D" id="3.30.70.141">
    <property type="entry name" value="Nucleoside diphosphate kinase-like domain"/>
    <property type="match status" value="1"/>
</dbReference>
<comment type="subcellular location">
    <subcellularLocation>
        <location evidence="13">Cytoplasm</location>
    </subcellularLocation>
</comment>
<feature type="domain" description="Nucleoside diphosphate kinase-like" evidence="17">
    <location>
        <begin position="1"/>
        <end position="138"/>
    </location>
</feature>
<keyword evidence="5 13" id="KW-0597">Phosphoprotein</keyword>
<dbReference type="GO" id="GO:0006241">
    <property type="term" value="P:CTP biosynthetic process"/>
    <property type="evidence" value="ECO:0007669"/>
    <property type="project" value="UniProtKB-UniRule"/>
</dbReference>
<evidence type="ECO:0000256" key="6">
    <source>
        <dbReference type="ARBA" id="ARBA00022679"/>
    </source>
</evidence>
<feature type="active site" description="Pros-phosphohistidine intermediate" evidence="13 14">
    <location>
        <position position="115"/>
    </location>
</feature>
<proteinExistence type="inferred from homology"/>
<dbReference type="InterPro" id="IPR034907">
    <property type="entry name" value="NDK-like_dom"/>
</dbReference>
<keyword evidence="12 13" id="KW-0546">Nucleotide metabolism</keyword>
<dbReference type="GO" id="GO:0005737">
    <property type="term" value="C:cytoplasm"/>
    <property type="evidence" value="ECO:0007669"/>
    <property type="project" value="UniProtKB-SubCell"/>
</dbReference>
<dbReference type="SUPFAM" id="SSF54919">
    <property type="entry name" value="Nucleoside diphosphate kinase, NDK"/>
    <property type="match status" value="1"/>
</dbReference>
<comment type="similarity">
    <text evidence="2 13 14 15">Belongs to the NDK family.</text>
</comment>